<gene>
    <name evidence="1" type="ORF">MILVUS5_LOCUS9611</name>
</gene>
<sequence>MALHRRGILTNPSELSCVFCFRHREDGAHLFFSCYFSIEVWRNVLKWIGLSTPMDVEGIDHFLLFGELFKVKDKGRVRHLVWLATTWNLWKMRNNVIFQGVIPDSSALLDSIKLSSWIWFNGRYGRNVFCPLSNWCLDPISCIQSA</sequence>
<evidence type="ECO:0000313" key="1">
    <source>
        <dbReference type="EMBL" id="CAJ2639614.1"/>
    </source>
</evidence>
<keyword evidence="2" id="KW-1185">Reference proteome</keyword>
<accession>A0ACB0J3W1</accession>
<name>A0ACB0J3W1_TRIPR</name>
<evidence type="ECO:0000313" key="2">
    <source>
        <dbReference type="Proteomes" id="UP001177021"/>
    </source>
</evidence>
<comment type="caution">
    <text evidence="1">The sequence shown here is derived from an EMBL/GenBank/DDBJ whole genome shotgun (WGS) entry which is preliminary data.</text>
</comment>
<reference evidence="1" key="1">
    <citation type="submission" date="2023-10" db="EMBL/GenBank/DDBJ databases">
        <authorList>
            <person name="Rodriguez Cubillos JULIANA M."/>
            <person name="De Vega J."/>
        </authorList>
    </citation>
    <scope>NUCLEOTIDE SEQUENCE</scope>
</reference>
<proteinExistence type="predicted"/>
<dbReference type="Proteomes" id="UP001177021">
    <property type="component" value="Unassembled WGS sequence"/>
</dbReference>
<protein>
    <submittedName>
        <fullName evidence="1">Uncharacterized protein</fullName>
    </submittedName>
</protein>
<dbReference type="EMBL" id="CASHSV030000024">
    <property type="protein sequence ID" value="CAJ2639614.1"/>
    <property type="molecule type" value="Genomic_DNA"/>
</dbReference>
<organism evidence="1 2">
    <name type="scientific">Trifolium pratense</name>
    <name type="common">Red clover</name>
    <dbReference type="NCBI Taxonomy" id="57577"/>
    <lineage>
        <taxon>Eukaryota</taxon>
        <taxon>Viridiplantae</taxon>
        <taxon>Streptophyta</taxon>
        <taxon>Embryophyta</taxon>
        <taxon>Tracheophyta</taxon>
        <taxon>Spermatophyta</taxon>
        <taxon>Magnoliopsida</taxon>
        <taxon>eudicotyledons</taxon>
        <taxon>Gunneridae</taxon>
        <taxon>Pentapetalae</taxon>
        <taxon>rosids</taxon>
        <taxon>fabids</taxon>
        <taxon>Fabales</taxon>
        <taxon>Fabaceae</taxon>
        <taxon>Papilionoideae</taxon>
        <taxon>50 kb inversion clade</taxon>
        <taxon>NPAAA clade</taxon>
        <taxon>Hologalegina</taxon>
        <taxon>IRL clade</taxon>
        <taxon>Trifolieae</taxon>
        <taxon>Trifolium</taxon>
    </lineage>
</organism>